<dbReference type="EMBL" id="AM746676">
    <property type="protein sequence ID" value="CAN97943.1"/>
    <property type="molecule type" value="Genomic_DNA"/>
</dbReference>
<dbReference type="AlphaFoldDB" id="A9FAU6"/>
<dbReference type="KEGG" id="scl:sce7774"/>
<keyword evidence="1" id="KW-0805">Transcription regulation</keyword>
<keyword evidence="4" id="KW-1185">Reference proteome</keyword>
<evidence type="ECO:0000256" key="1">
    <source>
        <dbReference type="ARBA" id="ARBA00023015"/>
    </source>
</evidence>
<protein>
    <submittedName>
        <fullName evidence="3">HTH-type transcriptional regulator ycfQ</fullName>
    </submittedName>
</protein>
<dbReference type="eggNOG" id="COG1309">
    <property type="taxonomic scope" value="Bacteria"/>
</dbReference>
<dbReference type="InterPro" id="IPR036271">
    <property type="entry name" value="Tet_transcr_reg_TetR-rel_C_sf"/>
</dbReference>
<accession>A9FAU6</accession>
<dbReference type="SUPFAM" id="SSF48498">
    <property type="entry name" value="Tetracyclin repressor-like, C-terminal domain"/>
    <property type="match status" value="1"/>
</dbReference>
<dbReference type="STRING" id="448385.sce7774"/>
<organism evidence="3 4">
    <name type="scientific">Sorangium cellulosum (strain So ce56)</name>
    <name type="common">Polyangium cellulosum (strain So ce56)</name>
    <dbReference type="NCBI Taxonomy" id="448385"/>
    <lineage>
        <taxon>Bacteria</taxon>
        <taxon>Pseudomonadati</taxon>
        <taxon>Myxococcota</taxon>
        <taxon>Polyangia</taxon>
        <taxon>Polyangiales</taxon>
        <taxon>Polyangiaceae</taxon>
        <taxon>Sorangium</taxon>
    </lineage>
</organism>
<reference evidence="3 4" key="1">
    <citation type="journal article" date="2007" name="Nat. Biotechnol.">
        <title>Complete genome sequence of the myxobacterium Sorangium cellulosum.</title>
        <authorList>
            <person name="Schneiker S."/>
            <person name="Perlova O."/>
            <person name="Kaiser O."/>
            <person name="Gerth K."/>
            <person name="Alici A."/>
            <person name="Altmeyer M.O."/>
            <person name="Bartels D."/>
            <person name="Bekel T."/>
            <person name="Beyer S."/>
            <person name="Bode E."/>
            <person name="Bode H.B."/>
            <person name="Bolten C.J."/>
            <person name="Choudhuri J.V."/>
            <person name="Doss S."/>
            <person name="Elnakady Y.A."/>
            <person name="Frank B."/>
            <person name="Gaigalat L."/>
            <person name="Goesmann A."/>
            <person name="Groeger C."/>
            <person name="Gross F."/>
            <person name="Jelsbak L."/>
            <person name="Jelsbak L."/>
            <person name="Kalinowski J."/>
            <person name="Kegler C."/>
            <person name="Knauber T."/>
            <person name="Konietzny S."/>
            <person name="Kopp M."/>
            <person name="Krause L."/>
            <person name="Krug D."/>
            <person name="Linke B."/>
            <person name="Mahmud T."/>
            <person name="Martinez-Arias R."/>
            <person name="McHardy A.C."/>
            <person name="Merai M."/>
            <person name="Meyer F."/>
            <person name="Mormann S."/>
            <person name="Munoz-Dorado J."/>
            <person name="Perez J."/>
            <person name="Pradella S."/>
            <person name="Rachid S."/>
            <person name="Raddatz G."/>
            <person name="Rosenau F."/>
            <person name="Rueckert C."/>
            <person name="Sasse F."/>
            <person name="Scharfe M."/>
            <person name="Schuster S.C."/>
            <person name="Suen G."/>
            <person name="Treuner-Lange A."/>
            <person name="Velicer G.J."/>
            <person name="Vorholter F.-J."/>
            <person name="Weissman K.J."/>
            <person name="Welch R.D."/>
            <person name="Wenzel S.C."/>
            <person name="Whitworth D.E."/>
            <person name="Wilhelm S."/>
            <person name="Wittmann C."/>
            <person name="Bloecker H."/>
            <person name="Puehler A."/>
            <person name="Mueller R."/>
        </authorList>
    </citation>
    <scope>NUCLEOTIDE SEQUENCE [LARGE SCALE GENOMIC DNA]</scope>
    <source>
        <strain evidence="4">So ce56</strain>
    </source>
</reference>
<evidence type="ECO:0000256" key="2">
    <source>
        <dbReference type="ARBA" id="ARBA00023163"/>
    </source>
</evidence>
<dbReference type="HOGENOM" id="CLU_199482_0_0_7"/>
<proteinExistence type="predicted"/>
<dbReference type="Gene3D" id="1.10.357.10">
    <property type="entry name" value="Tetracycline Repressor, domain 2"/>
    <property type="match status" value="1"/>
</dbReference>
<gene>
    <name evidence="3" type="ordered locus">sce7774</name>
</gene>
<keyword evidence="2" id="KW-0804">Transcription</keyword>
<evidence type="ECO:0000313" key="3">
    <source>
        <dbReference type="EMBL" id="CAN97943.1"/>
    </source>
</evidence>
<name>A9FAU6_SORC5</name>
<dbReference type="PANTHER" id="PTHR47506">
    <property type="entry name" value="TRANSCRIPTIONAL REGULATORY PROTEIN"/>
    <property type="match status" value="1"/>
</dbReference>
<evidence type="ECO:0000313" key="4">
    <source>
        <dbReference type="Proteomes" id="UP000002139"/>
    </source>
</evidence>
<sequence>MRGCREAWHASLQARILRSTEDGELASDTDAAALATFYVTVLLGMSVQARDGASRESLRAAVEAAMRAWPGPGAPRGP</sequence>
<dbReference type="Proteomes" id="UP000002139">
    <property type="component" value="Chromosome"/>
</dbReference>
<dbReference type="PANTHER" id="PTHR47506:SF1">
    <property type="entry name" value="HTH-TYPE TRANSCRIPTIONAL REGULATOR YJDC"/>
    <property type="match status" value="1"/>
</dbReference>